<accession>A0ABN3TWW1</accession>
<proteinExistence type="predicted"/>
<gene>
    <name evidence="7" type="ORF">GCM10010439_06270</name>
</gene>
<keyword evidence="3 6" id="KW-0812">Transmembrane</keyword>
<evidence type="ECO:0000256" key="6">
    <source>
        <dbReference type="SAM" id="Phobius"/>
    </source>
</evidence>
<keyword evidence="2" id="KW-1003">Cell membrane</keyword>
<evidence type="ECO:0000256" key="4">
    <source>
        <dbReference type="ARBA" id="ARBA00022989"/>
    </source>
</evidence>
<evidence type="ECO:0000256" key="5">
    <source>
        <dbReference type="ARBA" id="ARBA00023136"/>
    </source>
</evidence>
<protein>
    <submittedName>
        <fullName evidence="7">Uncharacterized protein</fullName>
    </submittedName>
</protein>
<dbReference type="Proteomes" id="UP001501842">
    <property type="component" value="Unassembled WGS sequence"/>
</dbReference>
<comment type="subcellular location">
    <subcellularLocation>
        <location evidence="1">Cell membrane</location>
        <topology evidence="1">Multi-pass membrane protein</topology>
    </subcellularLocation>
</comment>
<feature type="transmembrane region" description="Helical" evidence="6">
    <location>
        <begin position="230"/>
        <end position="255"/>
    </location>
</feature>
<evidence type="ECO:0000256" key="2">
    <source>
        <dbReference type="ARBA" id="ARBA00022475"/>
    </source>
</evidence>
<organism evidence="7 8">
    <name type="scientific">Actinocorallia aurantiaca</name>
    <dbReference type="NCBI Taxonomy" id="46204"/>
    <lineage>
        <taxon>Bacteria</taxon>
        <taxon>Bacillati</taxon>
        <taxon>Actinomycetota</taxon>
        <taxon>Actinomycetes</taxon>
        <taxon>Streptosporangiales</taxon>
        <taxon>Thermomonosporaceae</taxon>
        <taxon>Actinocorallia</taxon>
    </lineage>
</organism>
<feature type="transmembrane region" description="Helical" evidence="6">
    <location>
        <begin position="276"/>
        <end position="298"/>
    </location>
</feature>
<evidence type="ECO:0000256" key="3">
    <source>
        <dbReference type="ARBA" id="ARBA00022692"/>
    </source>
</evidence>
<keyword evidence="4 6" id="KW-1133">Transmembrane helix</keyword>
<evidence type="ECO:0000256" key="1">
    <source>
        <dbReference type="ARBA" id="ARBA00004651"/>
    </source>
</evidence>
<feature type="transmembrane region" description="Helical" evidence="6">
    <location>
        <begin position="83"/>
        <end position="110"/>
    </location>
</feature>
<feature type="transmembrane region" description="Helical" evidence="6">
    <location>
        <begin position="51"/>
        <end position="71"/>
    </location>
</feature>
<feature type="transmembrane region" description="Helical" evidence="6">
    <location>
        <begin position="158"/>
        <end position="180"/>
    </location>
</feature>
<keyword evidence="8" id="KW-1185">Reference proteome</keyword>
<evidence type="ECO:0000313" key="8">
    <source>
        <dbReference type="Proteomes" id="UP001501842"/>
    </source>
</evidence>
<dbReference type="PANTHER" id="PTHR39087:SF2">
    <property type="entry name" value="UPF0104 MEMBRANE PROTEIN MJ1595"/>
    <property type="match status" value="1"/>
</dbReference>
<comment type="caution">
    <text evidence="7">The sequence shown here is derived from an EMBL/GenBank/DDBJ whole genome shotgun (WGS) entry which is preliminary data.</text>
</comment>
<dbReference type="PANTHER" id="PTHR39087">
    <property type="entry name" value="UPF0104 MEMBRANE PROTEIN MJ1595"/>
    <property type="match status" value="1"/>
</dbReference>
<dbReference type="EMBL" id="BAAATZ010000003">
    <property type="protein sequence ID" value="GAA2719793.1"/>
    <property type="molecule type" value="Genomic_DNA"/>
</dbReference>
<sequence>MSRSRTRRWLRPLLSAVSLAFGAALVALMPRLVGADWTAVWRSLSGLDPGTLVLLFGLWALGLWAYTYVLTGSLPGLGHGRAFMLNAAGSAVSDLLPLGGAAGVAVTFTMARTWGFSNAAVTVSTLVSGVWNVFGRLLLPAVGIGALLLAGQAPSRELAFAAGTAALLLLAVALLLAGALRWEWAARTLDARLKGLARRLPRRPAKLLRTLGGSLLRIRELTLDVLSSSWLVLTLGMTGYLLLQGVLLYACMWAVGDTLGPAETVAVFALNRALTSVVLTPGGAGVTETGTAALLVYFGLEASAAAASVLLYGFFTFLIEIPVGGAVGAYWLGRRARKLTDS</sequence>
<feature type="transmembrane region" description="Helical" evidence="6">
    <location>
        <begin position="130"/>
        <end position="151"/>
    </location>
</feature>
<name>A0ABN3TWW1_9ACTN</name>
<evidence type="ECO:0000313" key="7">
    <source>
        <dbReference type="EMBL" id="GAA2719793.1"/>
    </source>
</evidence>
<dbReference type="Pfam" id="PF03706">
    <property type="entry name" value="LPG_synthase_TM"/>
    <property type="match status" value="1"/>
</dbReference>
<reference evidence="7 8" key="1">
    <citation type="journal article" date="2019" name="Int. J. Syst. Evol. Microbiol.">
        <title>The Global Catalogue of Microorganisms (GCM) 10K type strain sequencing project: providing services to taxonomists for standard genome sequencing and annotation.</title>
        <authorList>
            <consortium name="The Broad Institute Genomics Platform"/>
            <consortium name="The Broad Institute Genome Sequencing Center for Infectious Disease"/>
            <person name="Wu L."/>
            <person name="Ma J."/>
        </authorList>
    </citation>
    <scope>NUCLEOTIDE SEQUENCE [LARGE SCALE GENOMIC DNA]</scope>
    <source>
        <strain evidence="7 8">JCM 8201</strain>
    </source>
</reference>
<keyword evidence="5 6" id="KW-0472">Membrane</keyword>
<dbReference type="InterPro" id="IPR022791">
    <property type="entry name" value="L-PG_synthase/AglD"/>
</dbReference>
<dbReference type="RefSeq" id="WP_344448568.1">
    <property type="nucleotide sequence ID" value="NZ_BAAATZ010000003.1"/>
</dbReference>
<feature type="transmembrane region" description="Helical" evidence="6">
    <location>
        <begin position="310"/>
        <end position="332"/>
    </location>
</feature>